<feature type="domain" description="Soluble ligand binding" evidence="4">
    <location>
        <begin position="401"/>
        <end position="446"/>
    </location>
</feature>
<dbReference type="Pfam" id="PF10531">
    <property type="entry name" value="SLBB"/>
    <property type="match status" value="6"/>
</dbReference>
<reference evidence="5 8" key="2">
    <citation type="submission" date="2019-10" db="EMBL/GenBank/DDBJ databases">
        <title>Prolixibacter strains distinguished by the presence of nitrate reductase genes were adept at nitrate-dependent anaerobic corrosion of metallic iron and carbon steel.</title>
        <authorList>
            <person name="Iino T."/>
            <person name="Shono N."/>
            <person name="Ito K."/>
            <person name="Nakamura R."/>
            <person name="Sueoka K."/>
            <person name="Harayama S."/>
            <person name="Ohkuma M."/>
        </authorList>
    </citation>
    <scope>NUCLEOTIDE SEQUENCE [LARGE SCALE GENOMIC DNA]</scope>
    <source>
        <strain evidence="5 8">MIC1-1</strain>
    </source>
</reference>
<feature type="domain" description="Soluble ligand binding" evidence="4">
    <location>
        <begin position="491"/>
        <end position="535"/>
    </location>
</feature>
<feature type="domain" description="Soluble ligand binding" evidence="4">
    <location>
        <begin position="319"/>
        <end position="369"/>
    </location>
</feature>
<dbReference type="EMBL" id="BLAU01000001">
    <property type="protein sequence ID" value="GET21596.1"/>
    <property type="molecule type" value="Genomic_DNA"/>
</dbReference>
<dbReference type="Gene3D" id="3.30.1950.10">
    <property type="entry name" value="wza like domain"/>
    <property type="match status" value="1"/>
</dbReference>
<dbReference type="AlphaFoldDB" id="A0A2P8C8P0"/>
<evidence type="ECO:0000256" key="1">
    <source>
        <dbReference type="ARBA" id="ARBA00022729"/>
    </source>
</evidence>
<dbReference type="InterPro" id="IPR049712">
    <property type="entry name" value="Poly_export"/>
</dbReference>
<dbReference type="PANTHER" id="PTHR33619:SF3">
    <property type="entry name" value="POLYSACCHARIDE EXPORT PROTEIN GFCE-RELATED"/>
    <property type="match status" value="1"/>
</dbReference>
<dbReference type="PANTHER" id="PTHR33619">
    <property type="entry name" value="POLYSACCHARIDE EXPORT PROTEIN GFCE-RELATED"/>
    <property type="match status" value="1"/>
</dbReference>
<evidence type="ECO:0000313" key="8">
    <source>
        <dbReference type="Proteomes" id="UP000396862"/>
    </source>
</evidence>
<accession>A0A2P8C8P0</accession>
<dbReference type="Pfam" id="PF02563">
    <property type="entry name" value="Poly_export"/>
    <property type="match status" value="1"/>
</dbReference>
<evidence type="ECO:0000259" key="4">
    <source>
        <dbReference type="Pfam" id="PF10531"/>
    </source>
</evidence>
<dbReference type="Proteomes" id="UP000240621">
    <property type="component" value="Unassembled WGS sequence"/>
</dbReference>
<evidence type="ECO:0000256" key="2">
    <source>
        <dbReference type="SAM" id="SignalP"/>
    </source>
</evidence>
<dbReference type="Gene3D" id="3.10.560.10">
    <property type="entry name" value="Outer membrane lipoprotein wza domain like"/>
    <property type="match status" value="6"/>
</dbReference>
<reference evidence="6 7" key="1">
    <citation type="submission" date="2018-03" db="EMBL/GenBank/DDBJ databases">
        <title>Genomic Encyclopedia of Archaeal and Bacterial Type Strains, Phase II (KMG-II): from individual species to whole genera.</title>
        <authorList>
            <person name="Goeker M."/>
        </authorList>
    </citation>
    <scope>NUCLEOTIDE SEQUENCE [LARGE SCALE GENOMIC DNA]</scope>
    <source>
        <strain evidence="6 7">DSM 27267</strain>
    </source>
</reference>
<proteinExistence type="predicted"/>
<gene>
    <name evidence="6" type="ORF">CLV93_110103</name>
    <name evidence="5" type="ORF">JCM18694_18420</name>
</gene>
<dbReference type="OrthoDB" id="9808948at2"/>
<feature type="chain" id="PRO_5015169124" evidence="2">
    <location>
        <begin position="25"/>
        <end position="808"/>
    </location>
</feature>
<evidence type="ECO:0000313" key="6">
    <source>
        <dbReference type="EMBL" id="PSK81319.1"/>
    </source>
</evidence>
<organism evidence="6 7">
    <name type="scientific">Prolixibacter denitrificans</name>
    <dbReference type="NCBI Taxonomy" id="1541063"/>
    <lineage>
        <taxon>Bacteria</taxon>
        <taxon>Pseudomonadati</taxon>
        <taxon>Bacteroidota</taxon>
        <taxon>Bacteroidia</taxon>
        <taxon>Marinilabiliales</taxon>
        <taxon>Prolixibacteraceae</taxon>
        <taxon>Prolixibacter</taxon>
    </lineage>
</organism>
<name>A0A2P8C8P0_9BACT</name>
<feature type="domain" description="Polysaccharide export protein N-terminal" evidence="3">
    <location>
        <begin position="147"/>
        <end position="212"/>
    </location>
</feature>
<dbReference type="GO" id="GO:0015159">
    <property type="term" value="F:polysaccharide transmembrane transporter activity"/>
    <property type="evidence" value="ECO:0007669"/>
    <property type="project" value="InterPro"/>
</dbReference>
<feature type="domain" description="Soluble ligand binding" evidence="4">
    <location>
        <begin position="235"/>
        <end position="284"/>
    </location>
</feature>
<dbReference type="InterPro" id="IPR003715">
    <property type="entry name" value="Poly_export_N"/>
</dbReference>
<dbReference type="InterPro" id="IPR019554">
    <property type="entry name" value="Soluble_ligand-bd"/>
</dbReference>
<comment type="caution">
    <text evidence="6">The sequence shown here is derived from an EMBL/GenBank/DDBJ whole genome shotgun (WGS) entry which is preliminary data.</text>
</comment>
<feature type="signal peptide" evidence="2">
    <location>
        <begin position="1"/>
        <end position="24"/>
    </location>
</feature>
<evidence type="ECO:0000259" key="3">
    <source>
        <dbReference type="Pfam" id="PF02563"/>
    </source>
</evidence>
<evidence type="ECO:0000313" key="7">
    <source>
        <dbReference type="Proteomes" id="UP000240621"/>
    </source>
</evidence>
<dbReference type="RefSeq" id="WP_106543310.1">
    <property type="nucleotide sequence ID" value="NZ_BLAU01000001.1"/>
</dbReference>
<dbReference type="Proteomes" id="UP000396862">
    <property type="component" value="Unassembled WGS sequence"/>
</dbReference>
<keyword evidence="8" id="KW-1185">Reference proteome</keyword>
<protein>
    <submittedName>
        <fullName evidence="5">Capsule polysaccharide transporter</fullName>
    </submittedName>
    <submittedName>
        <fullName evidence="6">Protein involved in polysaccharide export with SLBB domain</fullName>
    </submittedName>
</protein>
<evidence type="ECO:0000313" key="5">
    <source>
        <dbReference type="EMBL" id="GET21596.1"/>
    </source>
</evidence>
<keyword evidence="1 2" id="KW-0732">Signal</keyword>
<dbReference type="EMBL" id="PYGC01000010">
    <property type="protein sequence ID" value="PSK81319.1"/>
    <property type="molecule type" value="Genomic_DNA"/>
</dbReference>
<sequence>MLKLKTIFTLVILSLTLAVSQGMAQTQSNVNPSQVDVSKLSDDQIRKIMKEIQDRGLTQEQAIALAKARGASQAQVDQLMTRIQELQNGTGMSQTADTQTTETTPLHTIDTISPKASIKPSKENTRMFGFDLFNSKNLTFEPSVNIPTPKDYVLGIGDELVITVWGASQATYQLTIDQNGAINIPDIGPVYVAGSTFEEANKQIQKRLISIYSGLSGANPNTYAEVSMGTVRSIKVNVIGDVNAPGTYTLPATASAFNALYLSGGPTENGSFRNIQVIRGGKVVHTIDVYDFLVNGNSKANVQLRDQDILFIPTYKYRIDVEGAFKRNGLFEVKKGETLANLIKYAGGFAENAYTQNLSVTRNTQREKSILDVDQAKFDQFTMQNGDMVKADTLLDRYTNRVTINGAVFRPGSYQWKEGMKLSDLLKKADGPKEEAFLNRAILSRRKANWEWENIAFNLGDVEKGTWDTALKPNDVVTIRSIFDMREDQTVNIVGEVLNPGHFPYNDKMTLEDLIFRAGGFKENADVAFIEVARRLSHSEAAETTNQLSHIFTFKVPRNLKLNPKDAGFVLQPFDQVYVRRAPGYRDQGSVSVTGEVVYAGSYSIAHKNERISDIINRAGGLTRDAYLQGATLTRTTGLTQEEIDARKALMAKDTTLHLDITPKQLVGIDLAKIMDNPGSAIDLMLMPGDEINIPKEMQTIKVSGGVMNPVAQTFEQGKSLRSYINKAGGFAPRARRGKVYVIYPNGTTATTHSFLFLTRNYPKVTPGSEIIVPARPDKEGMSAAQWISLSSALSAMSLTIVTLVNKL</sequence>
<feature type="domain" description="Soluble ligand binding" evidence="4">
    <location>
        <begin position="591"/>
        <end position="635"/>
    </location>
</feature>
<feature type="domain" description="Soluble ligand binding" evidence="4">
    <location>
        <begin position="701"/>
        <end position="744"/>
    </location>
</feature>